<evidence type="ECO:0000256" key="1">
    <source>
        <dbReference type="SAM" id="MobiDB-lite"/>
    </source>
</evidence>
<dbReference type="Proteomes" id="UP000008068">
    <property type="component" value="Unassembled WGS sequence"/>
</dbReference>
<proteinExistence type="predicted"/>
<dbReference type="AlphaFoldDB" id="G0NSC0"/>
<gene>
    <name evidence="2" type="ORF">CAEBREN_22344</name>
</gene>
<protein>
    <submittedName>
        <fullName evidence="2">Uncharacterized protein</fullName>
    </submittedName>
</protein>
<evidence type="ECO:0000313" key="2">
    <source>
        <dbReference type="EMBL" id="EGT36752.1"/>
    </source>
</evidence>
<evidence type="ECO:0000313" key="3">
    <source>
        <dbReference type="Proteomes" id="UP000008068"/>
    </source>
</evidence>
<sequence>MTDPKTVTEEPTLEEYPPEDKICLVDDPTEFCNAVTPGEFEVPRTGCLEITINPATLDTQMKFIVATLDSVLFVIDGAQGYNGSESQVYYLTSRIEKPKIIRVKMRNLKDLEVRFLDFSKILKKKFFFVQPFINEGFRLTTEGSMTIYHFESIKSPIWISKKTKMARFILRDAQGWGKEDYTMSLKETTKELKALQEEIREKWWKMKKKKKRKMNEKFDEEEEWKYQEEYDRKLEEMNEDGEKSKKEKKEKERVEHQKMIEKRAAEREKDKILNAQLKTAREGHRL</sequence>
<feature type="compositionally biased region" description="Basic and acidic residues" evidence="1">
    <location>
        <begin position="234"/>
        <end position="272"/>
    </location>
</feature>
<accession>G0NSC0</accession>
<name>G0NSC0_CAEBE</name>
<dbReference type="InParanoid" id="G0NSC0"/>
<organism evidence="3">
    <name type="scientific">Caenorhabditis brenneri</name>
    <name type="common">Nematode worm</name>
    <dbReference type="NCBI Taxonomy" id="135651"/>
    <lineage>
        <taxon>Eukaryota</taxon>
        <taxon>Metazoa</taxon>
        <taxon>Ecdysozoa</taxon>
        <taxon>Nematoda</taxon>
        <taxon>Chromadorea</taxon>
        <taxon>Rhabditida</taxon>
        <taxon>Rhabditina</taxon>
        <taxon>Rhabditomorpha</taxon>
        <taxon>Rhabditoidea</taxon>
        <taxon>Rhabditidae</taxon>
        <taxon>Peloderinae</taxon>
        <taxon>Caenorhabditis</taxon>
    </lineage>
</organism>
<keyword evidence="3" id="KW-1185">Reference proteome</keyword>
<dbReference type="EMBL" id="GL379937">
    <property type="protein sequence ID" value="EGT36752.1"/>
    <property type="molecule type" value="Genomic_DNA"/>
</dbReference>
<dbReference type="HOGENOM" id="CLU_973957_0_0_1"/>
<reference evidence="3" key="1">
    <citation type="submission" date="2011-07" db="EMBL/GenBank/DDBJ databases">
        <authorList>
            <consortium name="Caenorhabditis brenneri Sequencing and Analysis Consortium"/>
            <person name="Wilson R.K."/>
        </authorList>
    </citation>
    <scope>NUCLEOTIDE SEQUENCE [LARGE SCALE GENOMIC DNA]</scope>
    <source>
        <strain evidence="3">PB2801</strain>
    </source>
</reference>
<feature type="region of interest" description="Disordered" evidence="1">
    <location>
        <begin position="234"/>
        <end position="286"/>
    </location>
</feature>